<dbReference type="RefSeq" id="WP_010561559.1">
    <property type="nucleotide sequence ID" value="NZ_CP023398.1"/>
</dbReference>
<comment type="caution">
    <text evidence="2">The sequence shown here is derived from an EMBL/GenBank/DDBJ whole genome shotgun (WGS) entry which is preliminary data.</text>
</comment>
<organism evidence="2 3">
    <name type="scientific">Pseudoalteromonas spongiae</name>
    <dbReference type="NCBI Taxonomy" id="298657"/>
    <lineage>
        <taxon>Bacteria</taxon>
        <taxon>Pseudomonadati</taxon>
        <taxon>Pseudomonadota</taxon>
        <taxon>Gammaproteobacteria</taxon>
        <taxon>Alteromonadales</taxon>
        <taxon>Pseudoalteromonadaceae</taxon>
        <taxon>Pseudoalteromonas</taxon>
    </lineage>
</organism>
<reference evidence="2 3" key="1">
    <citation type="submission" date="2023-12" db="EMBL/GenBank/DDBJ databases">
        <title>Friends and Foes: Symbiotic and Algicidal bacterial influence on Karenia brevis blooms.</title>
        <authorList>
            <person name="Fei C."/>
            <person name="Mohamed A.R."/>
            <person name="Booker A."/>
            <person name="Arshad M."/>
            <person name="Klass S."/>
            <person name="Ahn S."/>
            <person name="Gilbert P.M."/>
            <person name="Heil C.A."/>
            <person name="Martinez J.M."/>
            <person name="Amin S.A."/>
        </authorList>
    </citation>
    <scope>NUCLEOTIDE SEQUENCE [LARGE SCALE GENOMIC DNA]</scope>
    <source>
        <strain evidence="2 3">CE15</strain>
    </source>
</reference>
<evidence type="ECO:0000313" key="2">
    <source>
        <dbReference type="EMBL" id="MEI4550596.1"/>
    </source>
</evidence>
<sequence length="155" mass="17567">MAKHLKIITNLLIGAILFSAPTFAERLDIGSTLPQDLGKTFEHKEISYEKFKGQQNYILVWDGSNPYVLSNLLKNTKDTPAPVIVFCTGYVKLGSRKKDYKSCEYQEGVINSDRVTMLYSRSLRLENDILLPKATHLFISDESGKITHKSNLQQN</sequence>
<feature type="chain" id="PRO_5046041558" evidence="1">
    <location>
        <begin position="25"/>
        <end position="155"/>
    </location>
</feature>
<protein>
    <submittedName>
        <fullName evidence="2">Uncharacterized protein</fullName>
    </submittedName>
</protein>
<keyword evidence="1" id="KW-0732">Signal</keyword>
<dbReference type="Proteomes" id="UP001382455">
    <property type="component" value="Unassembled WGS sequence"/>
</dbReference>
<accession>A0ABU8EUR6</accession>
<evidence type="ECO:0000256" key="1">
    <source>
        <dbReference type="SAM" id="SignalP"/>
    </source>
</evidence>
<gene>
    <name evidence="2" type="ORF">WAE96_13080</name>
</gene>
<proteinExistence type="predicted"/>
<name>A0ABU8EUR6_9GAMM</name>
<evidence type="ECO:0000313" key="3">
    <source>
        <dbReference type="Proteomes" id="UP001382455"/>
    </source>
</evidence>
<keyword evidence="3" id="KW-1185">Reference proteome</keyword>
<dbReference type="EMBL" id="JBAWKS010000001">
    <property type="protein sequence ID" value="MEI4550596.1"/>
    <property type="molecule type" value="Genomic_DNA"/>
</dbReference>
<feature type="signal peptide" evidence="1">
    <location>
        <begin position="1"/>
        <end position="24"/>
    </location>
</feature>